<evidence type="ECO:0008006" key="6">
    <source>
        <dbReference type="Google" id="ProtNLM"/>
    </source>
</evidence>
<evidence type="ECO:0000313" key="4">
    <source>
        <dbReference type="Proteomes" id="UP000197904"/>
    </source>
</evidence>
<evidence type="ECO:0000313" key="2">
    <source>
        <dbReference type="EMBL" id="BCX43169.1"/>
    </source>
</evidence>
<reference evidence="2 5" key="2">
    <citation type="submission" date="2021-05" db="EMBL/GenBank/DDBJ databases">
        <title>Complete Genome Sequence of Stenotrophomonas pavanii strain Y.</title>
        <authorList>
            <person name="Dohra H."/>
            <person name="Mohad Din A.R.J."/>
            <person name="Suzuki K."/>
            <person name="Fatma A."/>
            <person name="Honjyo M."/>
            <person name="Nishimura T."/>
            <person name="Moriuch R."/>
            <person name="Masuda K."/>
            <person name="Minoura A."/>
            <person name="Tashiro Y."/>
            <person name="Futamata H."/>
        </authorList>
    </citation>
    <scope>NUCLEOTIDE SEQUENCE [LARGE SCALE GENOMIC DNA]</scope>
    <source>
        <strain evidence="2">Berkeley</strain>
        <strain evidence="5">Y</strain>
    </source>
</reference>
<keyword evidence="1" id="KW-1133">Transmembrane helix</keyword>
<organism evidence="3 4">
    <name type="scientific">Stenotrophomonas pavanii</name>
    <dbReference type="NCBI Taxonomy" id="487698"/>
    <lineage>
        <taxon>Bacteria</taxon>
        <taxon>Pseudomonadati</taxon>
        <taxon>Pseudomonadota</taxon>
        <taxon>Gammaproteobacteria</taxon>
        <taxon>Lysobacterales</taxon>
        <taxon>Lysobacteraceae</taxon>
        <taxon>Stenotrophomonas</taxon>
    </lineage>
</organism>
<dbReference type="EMBL" id="AP024684">
    <property type="protein sequence ID" value="BCX43169.1"/>
    <property type="molecule type" value="Genomic_DNA"/>
</dbReference>
<evidence type="ECO:0000256" key="1">
    <source>
        <dbReference type="SAM" id="Phobius"/>
    </source>
</evidence>
<sequence>MAADRSVLRTWAALTALIAAASLLLQYLLLVRGAGAGAGIGTVTLRFFGYFTILSNLAVCVGCVRLVRAGVLGTTVAAVLALCIGVTACVYVLALQGLWQPSGLQWWVDAGLHYAVPALYLLGWCWLLPHGALRWRALGTVLWVPLIYLGWAMWVAVVTGQAPYPFLELQRLGLAAFLLNVLRVAGVFVTGWTLLWGLDRWRRR</sequence>
<keyword evidence="1" id="KW-0812">Transmembrane</keyword>
<accession>A0A246L3J7</accession>
<evidence type="ECO:0000313" key="5">
    <source>
        <dbReference type="Proteomes" id="UP000825066"/>
    </source>
</evidence>
<dbReference type="NCBIfam" id="NF038065">
    <property type="entry name" value="Pr6Pr"/>
    <property type="match status" value="1"/>
</dbReference>
<dbReference type="Proteomes" id="UP000825066">
    <property type="component" value="Chromosome"/>
</dbReference>
<evidence type="ECO:0000313" key="3">
    <source>
        <dbReference type="EMBL" id="OWR35578.1"/>
    </source>
</evidence>
<proteinExistence type="predicted"/>
<dbReference type="InterPro" id="IPR049713">
    <property type="entry name" value="Pr6Pr-like"/>
</dbReference>
<gene>
    <name evidence="3" type="ORF">CEE55_00245</name>
    <name evidence="2" type="ORF">STNY_R13500</name>
</gene>
<dbReference type="RefSeq" id="WP_049470148.1">
    <property type="nucleotide sequence ID" value="NZ_AP024684.1"/>
</dbReference>
<feature type="transmembrane region" description="Helical" evidence="1">
    <location>
        <begin position="79"/>
        <end position="99"/>
    </location>
</feature>
<feature type="transmembrane region" description="Helical" evidence="1">
    <location>
        <begin position="174"/>
        <end position="198"/>
    </location>
</feature>
<keyword evidence="5" id="KW-1185">Reference proteome</keyword>
<protein>
    <recommendedName>
        <fullName evidence="6">Pr6Pr family membrane protein</fullName>
    </recommendedName>
</protein>
<reference evidence="3 4" key="1">
    <citation type="submission" date="2017-06" db="EMBL/GenBank/DDBJ databases">
        <authorList>
            <person name="Kim H.J."/>
            <person name="Triplett B.A."/>
        </authorList>
    </citation>
    <scope>NUCLEOTIDE SEQUENCE [LARGE SCALE GENOMIC DNA]</scope>
    <source>
        <strain evidence="3 4">S18795</strain>
    </source>
</reference>
<keyword evidence="1" id="KW-0472">Membrane</keyword>
<name>A0A246L3J7_9GAMM</name>
<dbReference type="AlphaFoldDB" id="A0A246L3J7"/>
<dbReference type="EMBL" id="NIXP01000004">
    <property type="protein sequence ID" value="OWR35578.1"/>
    <property type="molecule type" value="Genomic_DNA"/>
</dbReference>
<feature type="transmembrane region" description="Helical" evidence="1">
    <location>
        <begin position="141"/>
        <end position="162"/>
    </location>
</feature>
<feature type="transmembrane region" description="Helical" evidence="1">
    <location>
        <begin position="48"/>
        <end position="67"/>
    </location>
</feature>
<dbReference type="Proteomes" id="UP000197904">
    <property type="component" value="Unassembled WGS sequence"/>
</dbReference>
<feature type="transmembrane region" description="Helical" evidence="1">
    <location>
        <begin position="111"/>
        <end position="129"/>
    </location>
</feature>